<keyword evidence="3" id="KW-1185">Reference proteome</keyword>
<dbReference type="AlphaFoldDB" id="A0A9Q0XRM0"/>
<evidence type="ECO:0000256" key="1">
    <source>
        <dbReference type="SAM" id="MobiDB-lite"/>
    </source>
</evidence>
<sequence length="88" mass="8993">MKGSHTPTNGRASPTAMDAGGTGPERLVPLQRGCELGPGKRLGGLRWGTIQEVNEPKGAEAGGWRPSSGGLALSRSTLYTAGFSSQLG</sequence>
<reference evidence="2" key="1">
    <citation type="journal article" date="2023" name="DNA Res.">
        <title>Chromosome-level genome assembly of Phrynocephalus forsythii using third-generation DNA sequencing and Hi-C analysis.</title>
        <authorList>
            <person name="Qi Y."/>
            <person name="Zhao W."/>
            <person name="Zhao Y."/>
            <person name="Niu C."/>
            <person name="Cao S."/>
            <person name="Zhang Y."/>
        </authorList>
    </citation>
    <scope>NUCLEOTIDE SEQUENCE</scope>
    <source>
        <tissue evidence="2">Muscle</tissue>
    </source>
</reference>
<dbReference type="EMBL" id="JAPFRF010000008">
    <property type="protein sequence ID" value="KAJ7325086.1"/>
    <property type="molecule type" value="Genomic_DNA"/>
</dbReference>
<evidence type="ECO:0000313" key="3">
    <source>
        <dbReference type="Proteomes" id="UP001142489"/>
    </source>
</evidence>
<comment type="caution">
    <text evidence="2">The sequence shown here is derived from an EMBL/GenBank/DDBJ whole genome shotgun (WGS) entry which is preliminary data.</text>
</comment>
<dbReference type="Proteomes" id="UP001142489">
    <property type="component" value="Unassembled WGS sequence"/>
</dbReference>
<feature type="compositionally biased region" description="Polar residues" evidence="1">
    <location>
        <begin position="1"/>
        <end position="12"/>
    </location>
</feature>
<feature type="region of interest" description="Disordered" evidence="1">
    <location>
        <begin position="1"/>
        <end position="28"/>
    </location>
</feature>
<organism evidence="2 3">
    <name type="scientific">Phrynocephalus forsythii</name>
    <dbReference type="NCBI Taxonomy" id="171643"/>
    <lineage>
        <taxon>Eukaryota</taxon>
        <taxon>Metazoa</taxon>
        <taxon>Chordata</taxon>
        <taxon>Craniata</taxon>
        <taxon>Vertebrata</taxon>
        <taxon>Euteleostomi</taxon>
        <taxon>Lepidosauria</taxon>
        <taxon>Squamata</taxon>
        <taxon>Bifurcata</taxon>
        <taxon>Unidentata</taxon>
        <taxon>Episquamata</taxon>
        <taxon>Toxicofera</taxon>
        <taxon>Iguania</taxon>
        <taxon>Acrodonta</taxon>
        <taxon>Agamidae</taxon>
        <taxon>Agaminae</taxon>
        <taxon>Phrynocephalus</taxon>
    </lineage>
</organism>
<name>A0A9Q0XRM0_9SAUR</name>
<proteinExistence type="predicted"/>
<evidence type="ECO:0000313" key="2">
    <source>
        <dbReference type="EMBL" id="KAJ7325086.1"/>
    </source>
</evidence>
<protein>
    <submittedName>
        <fullName evidence="2">Uncharacterized protein</fullName>
    </submittedName>
</protein>
<gene>
    <name evidence="2" type="ORF">JRQ81_018106</name>
</gene>
<accession>A0A9Q0XRM0</accession>